<dbReference type="Gene3D" id="3.10.590.10">
    <property type="entry name" value="ph1033 like domains"/>
    <property type="match status" value="1"/>
</dbReference>
<dbReference type="OrthoDB" id="306690at2759"/>
<feature type="region of interest" description="Disordered" evidence="4">
    <location>
        <begin position="132"/>
        <end position="202"/>
    </location>
</feature>
<reference evidence="6 7" key="1">
    <citation type="submission" date="2019-11" db="EMBL/GenBank/DDBJ databases">
        <title>Whole genome sequence of Oryza granulata.</title>
        <authorList>
            <person name="Li W."/>
        </authorList>
    </citation>
    <scope>NUCLEOTIDE SEQUENCE [LARGE SCALE GENOMIC DNA]</scope>
    <source>
        <strain evidence="7">cv. Menghai</strain>
        <tissue evidence="6">Leaf</tissue>
    </source>
</reference>
<feature type="compositionally biased region" description="Low complexity" evidence="4">
    <location>
        <begin position="252"/>
        <end position="261"/>
    </location>
</feature>
<proteinExistence type="predicted"/>
<feature type="compositionally biased region" description="Polar residues" evidence="4">
    <location>
        <begin position="262"/>
        <end position="288"/>
    </location>
</feature>
<accession>A0A6G1DQE4</accession>
<gene>
    <name evidence="6" type="ORF">E2562_030677</name>
</gene>
<dbReference type="SUPFAM" id="SSF74650">
    <property type="entry name" value="Galactose mutarotase-like"/>
    <property type="match status" value="1"/>
</dbReference>
<dbReference type="EMBL" id="SPHZ02000006">
    <property type="protein sequence ID" value="KAF0914611.1"/>
    <property type="molecule type" value="Genomic_DNA"/>
</dbReference>
<dbReference type="GO" id="GO:0003729">
    <property type="term" value="F:mRNA binding"/>
    <property type="evidence" value="ECO:0007669"/>
    <property type="project" value="TreeGrafter"/>
</dbReference>
<dbReference type="InterPro" id="IPR014718">
    <property type="entry name" value="GH-type_carb-bd"/>
</dbReference>
<dbReference type="FunFam" id="3.10.590.10:FF:000001">
    <property type="entry name" value="YTH domain family 1, isoform CRA_a"/>
    <property type="match status" value="1"/>
</dbReference>
<dbReference type="GO" id="GO:0030246">
    <property type="term" value="F:carbohydrate binding"/>
    <property type="evidence" value="ECO:0007669"/>
    <property type="project" value="InterPro"/>
</dbReference>
<dbReference type="InterPro" id="IPR045168">
    <property type="entry name" value="YTH_prot"/>
</dbReference>
<evidence type="ECO:0000256" key="4">
    <source>
        <dbReference type="SAM" id="MobiDB-lite"/>
    </source>
</evidence>
<feature type="compositionally biased region" description="Polar residues" evidence="4">
    <location>
        <begin position="172"/>
        <end position="199"/>
    </location>
</feature>
<keyword evidence="7" id="KW-1185">Reference proteome</keyword>
<feature type="region of interest" description="Disordered" evidence="4">
    <location>
        <begin position="598"/>
        <end position="632"/>
    </location>
</feature>
<dbReference type="GO" id="GO:0005737">
    <property type="term" value="C:cytoplasm"/>
    <property type="evidence" value="ECO:0007669"/>
    <property type="project" value="UniProtKB-SubCell"/>
</dbReference>
<evidence type="ECO:0000256" key="3">
    <source>
        <dbReference type="ARBA" id="ARBA00022884"/>
    </source>
</evidence>
<dbReference type="PANTHER" id="PTHR12357">
    <property type="entry name" value="YTH YT521-B HOMOLOGY DOMAIN-CONTAINING"/>
    <property type="match status" value="1"/>
</dbReference>
<keyword evidence="2" id="KW-0963">Cytoplasm</keyword>
<dbReference type="PANTHER" id="PTHR12357:SF30">
    <property type="entry name" value="YTH DOMAIN-CONTAINING FAMILY PROTEIN"/>
    <property type="match status" value="1"/>
</dbReference>
<comment type="subcellular location">
    <subcellularLocation>
        <location evidence="1">Cytoplasm</location>
    </subcellularLocation>
</comment>
<dbReference type="AlphaFoldDB" id="A0A6G1DQE4"/>
<evidence type="ECO:0000259" key="5">
    <source>
        <dbReference type="PROSITE" id="PS50882"/>
    </source>
</evidence>
<name>A0A6G1DQE4_9ORYZ</name>
<evidence type="ECO:0000313" key="6">
    <source>
        <dbReference type="EMBL" id="KAF0914611.1"/>
    </source>
</evidence>
<dbReference type="Proteomes" id="UP000479710">
    <property type="component" value="Unassembled WGS sequence"/>
</dbReference>
<evidence type="ECO:0000256" key="2">
    <source>
        <dbReference type="ARBA" id="ARBA00022490"/>
    </source>
</evidence>
<dbReference type="CDD" id="cd21134">
    <property type="entry name" value="YTH"/>
    <property type="match status" value="1"/>
</dbReference>
<feature type="region of interest" description="Disordered" evidence="4">
    <location>
        <begin position="243"/>
        <end position="303"/>
    </location>
</feature>
<dbReference type="GO" id="GO:0061157">
    <property type="term" value="P:mRNA destabilization"/>
    <property type="evidence" value="ECO:0007669"/>
    <property type="project" value="TreeGrafter"/>
</dbReference>
<dbReference type="GO" id="GO:0003824">
    <property type="term" value="F:catalytic activity"/>
    <property type="evidence" value="ECO:0007669"/>
    <property type="project" value="InterPro"/>
</dbReference>
<feature type="domain" description="YTH" evidence="5">
    <location>
        <begin position="427"/>
        <end position="564"/>
    </location>
</feature>
<feature type="region of interest" description="Disordered" evidence="4">
    <location>
        <begin position="1"/>
        <end position="43"/>
    </location>
</feature>
<evidence type="ECO:0000313" key="7">
    <source>
        <dbReference type="Proteomes" id="UP000479710"/>
    </source>
</evidence>
<protein>
    <recommendedName>
        <fullName evidence="5">YTH domain-containing protein</fullName>
    </recommendedName>
</protein>
<dbReference type="GO" id="GO:0005975">
    <property type="term" value="P:carbohydrate metabolic process"/>
    <property type="evidence" value="ECO:0007669"/>
    <property type="project" value="InterPro"/>
</dbReference>
<comment type="caution">
    <text evidence="6">The sequence shown here is derived from an EMBL/GenBank/DDBJ whole genome shotgun (WGS) entry which is preliminary data.</text>
</comment>
<dbReference type="InterPro" id="IPR011013">
    <property type="entry name" value="Gal_mutarotase_sf_dom"/>
</dbReference>
<evidence type="ECO:0000256" key="1">
    <source>
        <dbReference type="ARBA" id="ARBA00004496"/>
    </source>
</evidence>
<dbReference type="InterPro" id="IPR007275">
    <property type="entry name" value="YTH_domain"/>
</dbReference>
<keyword evidence="3" id="KW-0694">RNA-binding</keyword>
<dbReference type="PROSITE" id="PS50882">
    <property type="entry name" value="YTH"/>
    <property type="match status" value="1"/>
</dbReference>
<sequence length="1016" mass="110573">METTDLLQKLSLDSQPKAVDAATEPAGAKKGPAASQPLSVSIPPERSITPVLQDFMDPNMFYLPAYYYGGYDGSASEWDDYPRYVNPDGVEIAPAVYGDIYGYGYAPYGAYSPASSPVPTVDGQMFGQHYQYPTSYYQPPTPVPSTTQGDLQPSANLDKPTAKADPAKTTTNGAPNGTVHSNSGTVPLGSGQQNSSLTPDGTYRAPLLGGVPSAGYLDSTYGYDSTGAHFAWYDGSAYTNGQQRTTTTNHMSSSAFSNGSSARTQNKGSTPQQTGMNNRRPATTTGSAAPTYPNRMYPSTRSYSQYGNSYKTGLSYGTNGYGSNGYGSNGYDSRLYGRWGLSMDNRYKPRGRGNGYYGFGNESQDGTIELNRGPRSGRFKNQKLFGHTVTIAVKGQSLPSSDSKNATDVPDRTQFNQEDFPVQYDDAKFFVIKSYSEDDIHKSIKYNVWASTTNGNKKLDAAYQEAQAKSSKCPIFLFFSVNTSGQFVGVAEMTGAVDFEKTLEYWQQDKWNGSFSLKWHIVKDVPNNILKHIILENNENKPVTNSRDTQEVNLEQGIQMLKIFKEHVSKTSILDDFAFYENRQKLMQEKRVKQQQIQKQVWDSRAPNSVTGEKQQDAAANGKPKLSVPNGVNGELKVPAENGTAPVATYAAKVAQTAAAEKPVLANSTTVKAALTAAAEEPIKCRYRLLTAESFGRKGLRFAADPATGAPTAELSVRNGSSLQLRLADGLITSYRPKVYWKDDGCREVLHTFAGDGGDPGKVKGGVGLVLSEVSSSGAAESLLVGSEWSIKDADSDSYDAVQVELGCTKGSGTLEVTYVVTLYPLSMATAVMVKNNGTKPVSLTSAMLSHIKFDKRRGTAVEGLRGCPYCSHQPPASGFALLTPAEAMKREDAGWFGGSGDEEPRQGVWTVEDNLYTILKTKVSRVYAAPPEERKRRIYSTAPSKFTTIDQNSGLGFRLVRMGYEDMYLCSPGDMYKRFGKDYFLCTGMASMLVPVVVNPGEEWRAAQVIEHDNL</sequence>
<feature type="compositionally biased region" description="Low complexity" evidence="4">
    <location>
        <begin position="132"/>
        <end position="148"/>
    </location>
</feature>
<dbReference type="Pfam" id="PF04146">
    <property type="entry name" value="YTH"/>
    <property type="match status" value="1"/>
</dbReference>
<dbReference type="Gene3D" id="2.70.98.10">
    <property type="match status" value="1"/>
</dbReference>
<feature type="compositionally biased region" description="Polar residues" evidence="4">
    <location>
        <begin position="1"/>
        <end position="14"/>
    </location>
</feature>
<organism evidence="6 7">
    <name type="scientific">Oryza meyeriana var. granulata</name>
    <dbReference type="NCBI Taxonomy" id="110450"/>
    <lineage>
        <taxon>Eukaryota</taxon>
        <taxon>Viridiplantae</taxon>
        <taxon>Streptophyta</taxon>
        <taxon>Embryophyta</taxon>
        <taxon>Tracheophyta</taxon>
        <taxon>Spermatophyta</taxon>
        <taxon>Magnoliopsida</taxon>
        <taxon>Liliopsida</taxon>
        <taxon>Poales</taxon>
        <taxon>Poaceae</taxon>
        <taxon>BOP clade</taxon>
        <taxon>Oryzoideae</taxon>
        <taxon>Oryzeae</taxon>
        <taxon>Oryzinae</taxon>
        <taxon>Oryza</taxon>
        <taxon>Oryza meyeriana</taxon>
    </lineage>
</organism>